<reference evidence="2" key="1">
    <citation type="journal article" date="2019" name="bioRxiv">
        <title>The Genome of the Zebra Mussel, Dreissena polymorpha: A Resource for Invasive Species Research.</title>
        <authorList>
            <person name="McCartney M.A."/>
            <person name="Auch B."/>
            <person name="Kono T."/>
            <person name="Mallez S."/>
            <person name="Zhang Y."/>
            <person name="Obille A."/>
            <person name="Becker A."/>
            <person name="Abrahante J.E."/>
            <person name="Garbe J."/>
            <person name="Badalamenti J.P."/>
            <person name="Herman A."/>
            <person name="Mangelson H."/>
            <person name="Liachko I."/>
            <person name="Sullivan S."/>
            <person name="Sone E.D."/>
            <person name="Koren S."/>
            <person name="Silverstein K.A.T."/>
            <person name="Beckman K.B."/>
            <person name="Gohl D.M."/>
        </authorList>
    </citation>
    <scope>NUCLEOTIDE SEQUENCE</scope>
    <source>
        <strain evidence="2">Duluth1</strain>
        <tissue evidence="2">Whole animal</tissue>
    </source>
</reference>
<keyword evidence="3" id="KW-1185">Reference proteome</keyword>
<name>A0A9D4C6U2_DREPO</name>
<protein>
    <recommendedName>
        <fullName evidence="4">Transmembrane protein</fullName>
    </recommendedName>
</protein>
<gene>
    <name evidence="2" type="ORF">DPMN_060892</name>
</gene>
<feature type="transmembrane region" description="Helical" evidence="1">
    <location>
        <begin position="48"/>
        <end position="73"/>
    </location>
</feature>
<evidence type="ECO:0000313" key="2">
    <source>
        <dbReference type="EMBL" id="KAH3718093.1"/>
    </source>
</evidence>
<reference evidence="2" key="2">
    <citation type="submission" date="2020-11" db="EMBL/GenBank/DDBJ databases">
        <authorList>
            <person name="McCartney M.A."/>
            <person name="Auch B."/>
            <person name="Kono T."/>
            <person name="Mallez S."/>
            <person name="Becker A."/>
            <person name="Gohl D.M."/>
            <person name="Silverstein K.A.T."/>
            <person name="Koren S."/>
            <person name="Bechman K.B."/>
            <person name="Herman A."/>
            <person name="Abrahante J.E."/>
            <person name="Garbe J."/>
        </authorList>
    </citation>
    <scope>NUCLEOTIDE SEQUENCE</scope>
    <source>
        <strain evidence="2">Duluth1</strain>
        <tissue evidence="2">Whole animal</tissue>
    </source>
</reference>
<dbReference type="EMBL" id="JAIWYP010000013">
    <property type="protein sequence ID" value="KAH3718093.1"/>
    <property type="molecule type" value="Genomic_DNA"/>
</dbReference>
<keyword evidence="1" id="KW-0472">Membrane</keyword>
<evidence type="ECO:0008006" key="4">
    <source>
        <dbReference type="Google" id="ProtNLM"/>
    </source>
</evidence>
<evidence type="ECO:0000256" key="1">
    <source>
        <dbReference type="SAM" id="Phobius"/>
    </source>
</evidence>
<keyword evidence="1" id="KW-1133">Transmembrane helix</keyword>
<evidence type="ECO:0000313" key="3">
    <source>
        <dbReference type="Proteomes" id="UP000828390"/>
    </source>
</evidence>
<dbReference type="Proteomes" id="UP000828390">
    <property type="component" value="Unassembled WGS sequence"/>
</dbReference>
<comment type="caution">
    <text evidence="2">The sequence shown here is derived from an EMBL/GenBank/DDBJ whole genome shotgun (WGS) entry which is preliminary data.</text>
</comment>
<accession>A0A9D4C6U2</accession>
<keyword evidence="1" id="KW-0812">Transmembrane</keyword>
<organism evidence="2 3">
    <name type="scientific">Dreissena polymorpha</name>
    <name type="common">Zebra mussel</name>
    <name type="synonym">Mytilus polymorpha</name>
    <dbReference type="NCBI Taxonomy" id="45954"/>
    <lineage>
        <taxon>Eukaryota</taxon>
        <taxon>Metazoa</taxon>
        <taxon>Spiralia</taxon>
        <taxon>Lophotrochozoa</taxon>
        <taxon>Mollusca</taxon>
        <taxon>Bivalvia</taxon>
        <taxon>Autobranchia</taxon>
        <taxon>Heteroconchia</taxon>
        <taxon>Euheterodonta</taxon>
        <taxon>Imparidentia</taxon>
        <taxon>Neoheterodontei</taxon>
        <taxon>Myida</taxon>
        <taxon>Dreissenoidea</taxon>
        <taxon>Dreissenidae</taxon>
        <taxon>Dreissena</taxon>
    </lineage>
</organism>
<dbReference type="AlphaFoldDB" id="A0A9D4C6U2"/>
<proteinExistence type="predicted"/>
<sequence length="105" mass="10764">MQNSSKRITSPDLMLATSAAVAGLSSIWKAESGVRNIFSIPLISRHGHGTVVVGVVVVVVGMVVVVVVMVLAVGDEVDSVTMLVVVVGGDVDGVTVDVCVTFSNI</sequence>